<name>A0ABU1AH23_9BACT</name>
<organism evidence="1 2">
    <name type="scientific">Thalassobacterium sedimentorum</name>
    <dbReference type="NCBI Taxonomy" id="3041258"/>
    <lineage>
        <taxon>Bacteria</taxon>
        <taxon>Pseudomonadati</taxon>
        <taxon>Verrucomicrobiota</taxon>
        <taxon>Opitutia</taxon>
        <taxon>Puniceicoccales</taxon>
        <taxon>Coraliomargaritaceae</taxon>
        <taxon>Thalassobacterium</taxon>
    </lineage>
</organism>
<comment type="caution">
    <text evidence="1">The sequence shown here is derived from an EMBL/GenBank/DDBJ whole genome shotgun (WGS) entry which is preliminary data.</text>
</comment>
<dbReference type="NCBIfam" id="TIGR00022">
    <property type="entry name" value="YhcH/YjgK/YiaL family protein"/>
    <property type="match status" value="1"/>
</dbReference>
<dbReference type="InterPro" id="IPR004375">
    <property type="entry name" value="NanQ/TabA/YiaL"/>
</dbReference>
<dbReference type="Gene3D" id="2.60.120.370">
    <property type="entry name" value="YhcH/YjgK/YiaL"/>
    <property type="match status" value="1"/>
</dbReference>
<evidence type="ECO:0000313" key="2">
    <source>
        <dbReference type="Proteomes" id="UP001243717"/>
    </source>
</evidence>
<evidence type="ECO:0000313" key="1">
    <source>
        <dbReference type="EMBL" id="MDQ8192938.1"/>
    </source>
</evidence>
<reference evidence="1 2" key="1">
    <citation type="submission" date="2023-04" db="EMBL/GenBank/DDBJ databases">
        <title>A novel bacteria isolated from coastal sediment.</title>
        <authorList>
            <person name="Liu X.-J."/>
            <person name="Du Z.-J."/>
        </authorList>
    </citation>
    <scope>NUCLEOTIDE SEQUENCE [LARGE SCALE GENOMIC DNA]</scope>
    <source>
        <strain evidence="1 2">SDUM461004</strain>
    </source>
</reference>
<dbReference type="Pfam" id="PF04074">
    <property type="entry name" value="DUF386"/>
    <property type="match status" value="1"/>
</dbReference>
<accession>A0ABU1AH23</accession>
<dbReference type="PANTHER" id="PTHR34986">
    <property type="entry name" value="EVOLVED BETA-GALACTOSIDASE SUBUNIT BETA"/>
    <property type="match status" value="1"/>
</dbReference>
<dbReference type="SUPFAM" id="SSF51197">
    <property type="entry name" value="Clavaminate synthase-like"/>
    <property type="match status" value="1"/>
</dbReference>
<dbReference type="PANTHER" id="PTHR34986:SF1">
    <property type="entry name" value="PROTEIN YIAL"/>
    <property type="match status" value="1"/>
</dbReference>
<dbReference type="InterPro" id="IPR037012">
    <property type="entry name" value="NanQ/TabA/YiaL_sf"/>
</dbReference>
<dbReference type="Proteomes" id="UP001243717">
    <property type="component" value="Unassembled WGS sequence"/>
</dbReference>
<dbReference type="RefSeq" id="WP_308983447.1">
    <property type="nucleotide sequence ID" value="NZ_JARXIC010000001.1"/>
</dbReference>
<dbReference type="EMBL" id="JARXIC010000001">
    <property type="protein sequence ID" value="MDQ8192938.1"/>
    <property type="molecule type" value="Genomic_DNA"/>
</dbReference>
<proteinExistence type="predicted"/>
<keyword evidence="2" id="KW-1185">Reference proteome</keyword>
<protein>
    <submittedName>
        <fullName evidence="1">YhcH/YjgK/YiaL family protein</fullName>
    </submittedName>
</protein>
<sequence>MIVDKSNNASQYTMCSAWKKAFDFIHEVTPETPDGRYEIDGARIYALVMSYMTKQPSEGKLEAHKQYADIQVILSGEERIAVTSTDFLKSSEAYNPKQDLVFYECPDSFSAQINLRTGDFAFFLPQDAHMPMICIDQPKSVKKLVVKIDLQTLAR</sequence>
<gene>
    <name evidence="1" type="ORF">QEH59_00775</name>
</gene>